<dbReference type="InterPro" id="IPR019920">
    <property type="entry name" value="F420-binding_dom_put"/>
</dbReference>
<evidence type="ECO:0000256" key="1">
    <source>
        <dbReference type="ARBA" id="ARBA00023002"/>
    </source>
</evidence>
<dbReference type="InterPro" id="IPR011576">
    <property type="entry name" value="Pyridox_Oxase_N"/>
</dbReference>
<dbReference type="Gene3D" id="2.30.110.10">
    <property type="entry name" value="Electron Transport, Fmn-binding Protein, Chain A"/>
    <property type="match status" value="1"/>
</dbReference>
<dbReference type="GO" id="GO:0070967">
    <property type="term" value="F:coenzyme F420 binding"/>
    <property type="evidence" value="ECO:0007669"/>
    <property type="project" value="TreeGrafter"/>
</dbReference>
<dbReference type="AlphaFoldDB" id="A0A4U3MSV1"/>
<protein>
    <submittedName>
        <fullName evidence="3">TIGR03618 family F420-dependent PPOX class oxidoreductase</fullName>
    </submittedName>
</protein>
<name>A0A4U3MSV1_9ACTN</name>
<evidence type="ECO:0000313" key="4">
    <source>
        <dbReference type="Proteomes" id="UP000308705"/>
    </source>
</evidence>
<accession>A0A4U3MSV1</accession>
<dbReference type="RefSeq" id="WP_137245154.1">
    <property type="nucleotide sequence ID" value="NZ_SZQA01000001.1"/>
</dbReference>
<evidence type="ECO:0000259" key="2">
    <source>
        <dbReference type="Pfam" id="PF01243"/>
    </source>
</evidence>
<dbReference type="GO" id="GO:0005829">
    <property type="term" value="C:cytosol"/>
    <property type="evidence" value="ECO:0007669"/>
    <property type="project" value="TreeGrafter"/>
</dbReference>
<gene>
    <name evidence="3" type="ORF">FDA94_01390</name>
</gene>
<dbReference type="GO" id="GO:0016627">
    <property type="term" value="F:oxidoreductase activity, acting on the CH-CH group of donors"/>
    <property type="evidence" value="ECO:0007669"/>
    <property type="project" value="TreeGrafter"/>
</dbReference>
<dbReference type="NCBIfam" id="TIGR03618">
    <property type="entry name" value="Rv1155_F420"/>
    <property type="match status" value="1"/>
</dbReference>
<reference evidence="3 4" key="1">
    <citation type="submission" date="2019-04" db="EMBL/GenBank/DDBJ databases">
        <title>Herbidospora sp. NEAU-GS14.nov., a novel actinomycete isolated from soil.</title>
        <authorList>
            <person name="Han L."/>
        </authorList>
    </citation>
    <scope>NUCLEOTIDE SEQUENCE [LARGE SCALE GENOMIC DNA]</scope>
    <source>
        <strain evidence="3 4">NEAU-GS14</strain>
    </source>
</reference>
<keyword evidence="1" id="KW-0560">Oxidoreductase</keyword>
<comment type="caution">
    <text evidence="3">The sequence shown here is derived from an EMBL/GenBank/DDBJ whole genome shotgun (WGS) entry which is preliminary data.</text>
</comment>
<feature type="domain" description="Pyridoxamine 5'-phosphate oxidase N-terminal" evidence="2">
    <location>
        <begin position="10"/>
        <end position="106"/>
    </location>
</feature>
<dbReference type="OrthoDB" id="162914at2"/>
<dbReference type="PANTHER" id="PTHR35176:SF6">
    <property type="entry name" value="HEME OXYGENASE HI_0854-RELATED"/>
    <property type="match status" value="1"/>
</dbReference>
<dbReference type="EMBL" id="SZQA01000001">
    <property type="protein sequence ID" value="TKK91466.1"/>
    <property type="molecule type" value="Genomic_DNA"/>
</dbReference>
<keyword evidence="4" id="KW-1185">Reference proteome</keyword>
<dbReference type="PANTHER" id="PTHR35176">
    <property type="entry name" value="HEME OXYGENASE HI_0854-RELATED"/>
    <property type="match status" value="1"/>
</dbReference>
<dbReference type="Pfam" id="PF01243">
    <property type="entry name" value="PNPOx_N"/>
    <property type="match status" value="1"/>
</dbReference>
<organism evidence="3 4">
    <name type="scientific">Herbidospora galbida</name>
    <dbReference type="NCBI Taxonomy" id="2575442"/>
    <lineage>
        <taxon>Bacteria</taxon>
        <taxon>Bacillati</taxon>
        <taxon>Actinomycetota</taxon>
        <taxon>Actinomycetes</taxon>
        <taxon>Streptosporangiales</taxon>
        <taxon>Streptosporangiaceae</taxon>
        <taxon>Herbidospora</taxon>
    </lineage>
</organism>
<dbReference type="InterPro" id="IPR012349">
    <property type="entry name" value="Split_barrel_FMN-bd"/>
</dbReference>
<proteinExistence type="predicted"/>
<dbReference type="SUPFAM" id="SSF50475">
    <property type="entry name" value="FMN-binding split barrel"/>
    <property type="match status" value="1"/>
</dbReference>
<dbReference type="Proteomes" id="UP000308705">
    <property type="component" value="Unassembled WGS sequence"/>
</dbReference>
<sequence length="132" mass="14682">MTKNWADVRRYFLRDTVAHVATLLPDGAPHSVPVWVGVEGDLIAFFSLEGSRKVKNLEADPRIALSVTGSDNPLDMATVRGRVVRRVDGDAALPIVDRIAERYTGEPYDIREGLVAFLVQPEVCWARDYTAE</sequence>
<dbReference type="InterPro" id="IPR052019">
    <property type="entry name" value="F420H2_bilvrd_red/Heme_oxyg"/>
</dbReference>
<evidence type="ECO:0000313" key="3">
    <source>
        <dbReference type="EMBL" id="TKK91466.1"/>
    </source>
</evidence>